<protein>
    <submittedName>
        <fullName evidence="2">Uncharacterized protein</fullName>
    </submittedName>
</protein>
<accession>A0AAW0ZEH6</accession>
<feature type="coiled-coil region" evidence="1">
    <location>
        <begin position="26"/>
        <end position="53"/>
    </location>
</feature>
<evidence type="ECO:0000313" key="3">
    <source>
        <dbReference type="Proteomes" id="UP001432146"/>
    </source>
</evidence>
<evidence type="ECO:0000256" key="1">
    <source>
        <dbReference type="SAM" id="Coils"/>
    </source>
</evidence>
<organism evidence="2 3">
    <name type="scientific">Tetragonisca angustula</name>
    <dbReference type="NCBI Taxonomy" id="166442"/>
    <lineage>
        <taxon>Eukaryota</taxon>
        <taxon>Metazoa</taxon>
        <taxon>Ecdysozoa</taxon>
        <taxon>Arthropoda</taxon>
        <taxon>Hexapoda</taxon>
        <taxon>Insecta</taxon>
        <taxon>Pterygota</taxon>
        <taxon>Neoptera</taxon>
        <taxon>Endopterygota</taxon>
        <taxon>Hymenoptera</taxon>
        <taxon>Apocrita</taxon>
        <taxon>Aculeata</taxon>
        <taxon>Apoidea</taxon>
        <taxon>Anthophila</taxon>
        <taxon>Apidae</taxon>
        <taxon>Tetragonisca</taxon>
    </lineage>
</organism>
<evidence type="ECO:0000313" key="2">
    <source>
        <dbReference type="EMBL" id="KAK9294988.1"/>
    </source>
</evidence>
<sequence length="103" mass="11559">MAHKKKDEETISTASTLIDPNIRAILDAMQEQNERYENGMAEMQRMLKIANEENFKRAKEIETLGKSLANLRAGSLATSDFNALITEDDSIQTAQTAKTTLRK</sequence>
<name>A0AAW0ZEH6_9HYME</name>
<keyword evidence="1" id="KW-0175">Coiled coil</keyword>
<gene>
    <name evidence="2" type="ORF">QLX08_010561</name>
</gene>
<reference evidence="2 3" key="1">
    <citation type="submission" date="2024-05" db="EMBL/GenBank/DDBJ databases">
        <title>The nuclear and mitochondrial genome assemblies of Tetragonisca angustula (Apidae: Meliponini), a tiny yet remarkable pollinator in the Neotropics.</title>
        <authorList>
            <person name="Ferrari R."/>
            <person name="Ricardo P.C."/>
            <person name="Dias F.C."/>
            <person name="Araujo N.S."/>
            <person name="Soares D.O."/>
            <person name="Zhou Q.-S."/>
            <person name="Zhu C.-D."/>
            <person name="Coutinho L."/>
            <person name="Airas M.C."/>
            <person name="Batista T.M."/>
        </authorList>
    </citation>
    <scope>NUCLEOTIDE SEQUENCE [LARGE SCALE GENOMIC DNA]</scope>
    <source>
        <strain evidence="2">ASF017062</strain>
        <tissue evidence="2">Abdomen</tissue>
    </source>
</reference>
<proteinExistence type="predicted"/>
<dbReference type="EMBL" id="JAWNGG020000293">
    <property type="protein sequence ID" value="KAK9294988.1"/>
    <property type="molecule type" value="Genomic_DNA"/>
</dbReference>
<dbReference type="AlphaFoldDB" id="A0AAW0ZEH6"/>
<keyword evidence="3" id="KW-1185">Reference proteome</keyword>
<dbReference type="Proteomes" id="UP001432146">
    <property type="component" value="Unassembled WGS sequence"/>
</dbReference>
<comment type="caution">
    <text evidence="2">The sequence shown here is derived from an EMBL/GenBank/DDBJ whole genome shotgun (WGS) entry which is preliminary data.</text>
</comment>